<dbReference type="HOGENOM" id="CLU_046646_1_0_11"/>
<dbReference type="PROSITE" id="PS50234">
    <property type="entry name" value="VWFA"/>
    <property type="match status" value="1"/>
</dbReference>
<evidence type="ECO:0000259" key="2">
    <source>
        <dbReference type="PROSITE" id="PS50234"/>
    </source>
</evidence>
<dbReference type="RefSeq" id="WP_006680303.1">
    <property type="nucleotide sequence ID" value="NZ_JH815208.1"/>
</dbReference>
<evidence type="ECO:0000313" key="3">
    <source>
        <dbReference type="EMBL" id="EJZ88235.1"/>
    </source>
</evidence>
<sequence>MKFAFFVVLVIGVALIALVVGWRRAASSSIANDSRGWVAHSGYISTLPGFKRLLRRSRIMLAGAIVFLSLGVVGVAFSAGAPIDRVIQDEKTASRDIVLCLDTSGSMIPYDGNIGAAFSQIVQHFAGERISLNLWNSRTLVKFPLTNDYDLAVSELDEMSRVMKEGYLGESADGVYVTQELIDYTAATVDDEEEAASLAGDGLASCVLSFDHSGEDRSRLILFATDNEINGPQIYTLAQAFDFAHQQNVQVTTLYPGDGDLLTTEGEELKELTEDNGGVFYDASDAASVQGIIQEIESLQSIELSEHAKVLEIDKPAGVLSLAAVGIIGFLGLLAIGRL</sequence>
<feature type="transmembrane region" description="Helical" evidence="1">
    <location>
        <begin position="317"/>
        <end position="336"/>
    </location>
</feature>
<organism evidence="3 4">
    <name type="scientific">Schaalia turicensis ACS-279-V-Col4</name>
    <dbReference type="NCBI Taxonomy" id="883077"/>
    <lineage>
        <taxon>Bacteria</taxon>
        <taxon>Bacillati</taxon>
        <taxon>Actinomycetota</taxon>
        <taxon>Actinomycetes</taxon>
        <taxon>Actinomycetales</taxon>
        <taxon>Actinomycetaceae</taxon>
        <taxon>Schaalia</taxon>
    </lineage>
</organism>
<feature type="transmembrane region" description="Helical" evidence="1">
    <location>
        <begin position="61"/>
        <end position="81"/>
    </location>
</feature>
<dbReference type="SUPFAM" id="SSF53300">
    <property type="entry name" value="vWA-like"/>
    <property type="match status" value="1"/>
</dbReference>
<dbReference type="EMBL" id="AGWQ01000002">
    <property type="protein sequence ID" value="EJZ88235.1"/>
    <property type="molecule type" value="Genomic_DNA"/>
</dbReference>
<evidence type="ECO:0000313" key="4">
    <source>
        <dbReference type="Proteomes" id="UP000003994"/>
    </source>
</evidence>
<name>K0ZK91_9ACTO</name>
<gene>
    <name evidence="3" type="ORF">HMPREF9241_00096</name>
</gene>
<dbReference type="InterPro" id="IPR036465">
    <property type="entry name" value="vWFA_dom_sf"/>
</dbReference>
<evidence type="ECO:0000256" key="1">
    <source>
        <dbReference type="SAM" id="Phobius"/>
    </source>
</evidence>
<keyword evidence="1" id="KW-0812">Transmembrane</keyword>
<protein>
    <recommendedName>
        <fullName evidence="2">VWFA domain-containing protein</fullName>
    </recommendedName>
</protein>
<reference evidence="3 4" key="1">
    <citation type="submission" date="2012-07" db="EMBL/GenBank/DDBJ databases">
        <title>The Genome Sequence of Actinomyces turicensis ACS-279-V-COL4.</title>
        <authorList>
            <consortium name="The Broad Institute Genome Sequencing Platform"/>
            <person name="Earl A."/>
            <person name="Ward D."/>
            <person name="Feldgarden M."/>
            <person name="Gevers D."/>
            <person name="Saerens B."/>
            <person name="Vaneechoutte M."/>
            <person name="Walker B."/>
            <person name="Young S.K."/>
            <person name="Zeng Q."/>
            <person name="Gargeya S."/>
            <person name="Fitzgerald M."/>
            <person name="Haas B."/>
            <person name="Abouelleil A."/>
            <person name="Alvarado L."/>
            <person name="Arachchi H.M."/>
            <person name="Berlin A."/>
            <person name="Chapman S.B."/>
            <person name="Goldberg J."/>
            <person name="Griggs A."/>
            <person name="Gujja S."/>
            <person name="Hansen M."/>
            <person name="Howarth C."/>
            <person name="Imamovic A."/>
            <person name="Larimer J."/>
            <person name="McCowen C."/>
            <person name="Montmayeur A."/>
            <person name="Murphy C."/>
            <person name="Neiman D."/>
            <person name="Pearson M."/>
            <person name="Priest M."/>
            <person name="Roberts A."/>
            <person name="Saif S."/>
            <person name="Shea T."/>
            <person name="Sisk P."/>
            <person name="Sykes S."/>
            <person name="Wortman J."/>
            <person name="Nusbaum C."/>
            <person name="Birren B."/>
        </authorList>
    </citation>
    <scope>NUCLEOTIDE SEQUENCE [LARGE SCALE GENOMIC DNA]</scope>
    <source>
        <strain evidence="3 4">ACS-279-V-Col4</strain>
    </source>
</reference>
<dbReference type="Proteomes" id="UP000003994">
    <property type="component" value="Unassembled WGS sequence"/>
</dbReference>
<accession>K0ZK91</accession>
<proteinExistence type="predicted"/>
<dbReference type="AlphaFoldDB" id="K0ZK91"/>
<dbReference type="InterPro" id="IPR002035">
    <property type="entry name" value="VWF_A"/>
</dbReference>
<keyword evidence="1" id="KW-1133">Transmembrane helix</keyword>
<dbReference type="PATRIC" id="fig|883077.3.peg.93"/>
<comment type="caution">
    <text evidence="3">The sequence shown here is derived from an EMBL/GenBank/DDBJ whole genome shotgun (WGS) entry which is preliminary data.</text>
</comment>
<keyword evidence="1" id="KW-0472">Membrane</keyword>
<keyword evidence="4" id="KW-1185">Reference proteome</keyword>
<dbReference type="STRING" id="883077.HMPREF9241_00096"/>
<feature type="domain" description="VWFA" evidence="2">
    <location>
        <begin position="96"/>
        <end position="296"/>
    </location>
</feature>
<dbReference type="eggNOG" id="COG2304">
    <property type="taxonomic scope" value="Bacteria"/>
</dbReference>
<dbReference type="Gene3D" id="3.40.50.410">
    <property type="entry name" value="von Willebrand factor, type A domain"/>
    <property type="match status" value="1"/>
</dbReference>